<gene>
    <name evidence="9" type="ORF">HK439_25120</name>
</gene>
<dbReference type="NCBIfam" id="TIGR02937">
    <property type="entry name" value="sigma70-ECF"/>
    <property type="match status" value="1"/>
</dbReference>
<organism evidence="9 10">
    <name type="scientific">Roseibium aggregatum</name>
    <dbReference type="NCBI Taxonomy" id="187304"/>
    <lineage>
        <taxon>Bacteria</taxon>
        <taxon>Pseudomonadati</taxon>
        <taxon>Pseudomonadota</taxon>
        <taxon>Alphaproteobacteria</taxon>
        <taxon>Hyphomicrobiales</taxon>
        <taxon>Stappiaceae</taxon>
        <taxon>Roseibium</taxon>
    </lineage>
</organism>
<evidence type="ECO:0000256" key="6">
    <source>
        <dbReference type="RuleBase" id="RU000716"/>
    </source>
</evidence>
<dbReference type="InterPro" id="IPR007627">
    <property type="entry name" value="RNA_pol_sigma70_r2"/>
</dbReference>
<dbReference type="GO" id="GO:0016987">
    <property type="term" value="F:sigma factor activity"/>
    <property type="evidence" value="ECO:0007669"/>
    <property type="project" value="UniProtKB-KW"/>
</dbReference>
<evidence type="ECO:0000256" key="5">
    <source>
        <dbReference type="ARBA" id="ARBA00023163"/>
    </source>
</evidence>
<dbReference type="AlphaFoldDB" id="A0A926P6K4"/>
<keyword evidence="4 6" id="KW-0238">DNA-binding</keyword>
<sequence>MATMSVELRDEVVACIPSLRAFAASLVGVGDRADDLVQEALVKAWANIGSFKQGTNMKAWLFTILRNTFYSAHRKAKREVQDVDGQYSSALAEHPGQIGHLDFEDFRMALDELPEDQREAVILIGASGFSYEEAAEICGCAIGTMKSRVNRARNRLSEILDVTSADEFGPDRTAHAALTTSSVPTVKLSAMD</sequence>
<comment type="caution">
    <text evidence="9">The sequence shown here is derived from an EMBL/GenBank/DDBJ whole genome shotgun (WGS) entry which is preliminary data.</text>
</comment>
<dbReference type="Pfam" id="PF04542">
    <property type="entry name" value="Sigma70_r2"/>
    <property type="match status" value="1"/>
</dbReference>
<dbReference type="SUPFAM" id="SSF88659">
    <property type="entry name" value="Sigma3 and sigma4 domains of RNA polymerase sigma factors"/>
    <property type="match status" value="1"/>
</dbReference>
<feature type="domain" description="RNA polymerase sigma-70 region 2" evidence="7">
    <location>
        <begin position="15"/>
        <end position="78"/>
    </location>
</feature>
<evidence type="ECO:0000256" key="2">
    <source>
        <dbReference type="ARBA" id="ARBA00023015"/>
    </source>
</evidence>
<dbReference type="GO" id="GO:0006352">
    <property type="term" value="P:DNA-templated transcription initiation"/>
    <property type="evidence" value="ECO:0007669"/>
    <property type="project" value="InterPro"/>
</dbReference>
<keyword evidence="5 6" id="KW-0804">Transcription</keyword>
<accession>A0A926P6K4</accession>
<evidence type="ECO:0000256" key="3">
    <source>
        <dbReference type="ARBA" id="ARBA00023082"/>
    </source>
</evidence>
<dbReference type="InterPro" id="IPR000838">
    <property type="entry name" value="RNA_pol_sigma70_ECF_CS"/>
</dbReference>
<dbReference type="EMBL" id="JABFCZ010000043">
    <property type="protein sequence ID" value="MBD1549551.1"/>
    <property type="molecule type" value="Genomic_DNA"/>
</dbReference>
<evidence type="ECO:0000313" key="10">
    <source>
        <dbReference type="Proteomes" id="UP000598467"/>
    </source>
</evidence>
<keyword evidence="3 6" id="KW-0731">Sigma factor</keyword>
<name>A0A926P6K4_9HYPH</name>
<comment type="similarity">
    <text evidence="1 6">Belongs to the sigma-70 factor family. ECF subfamily.</text>
</comment>
<proteinExistence type="inferred from homology"/>
<dbReference type="GO" id="GO:0003677">
    <property type="term" value="F:DNA binding"/>
    <property type="evidence" value="ECO:0007669"/>
    <property type="project" value="UniProtKB-KW"/>
</dbReference>
<evidence type="ECO:0000313" key="9">
    <source>
        <dbReference type="EMBL" id="MBD1549551.1"/>
    </source>
</evidence>
<dbReference type="InterPro" id="IPR014284">
    <property type="entry name" value="RNA_pol_sigma-70_dom"/>
</dbReference>
<reference evidence="9" key="1">
    <citation type="submission" date="2020-05" db="EMBL/GenBank/DDBJ databases">
        <title>Identification of trans-AT polyketide cluster in two marine bacteria, producers of a novel glutaramide-containing polyketide sesbanimide D and analogs.</title>
        <authorList>
            <person name="Kacar D."/>
            <person name="Rodriguez P."/>
            <person name="Canedo L."/>
            <person name="Gonzalez E."/>
            <person name="Galan B."/>
            <person name="De La Calle F."/>
            <person name="Garcia J.L."/>
        </authorList>
    </citation>
    <scope>NUCLEOTIDE SEQUENCE</scope>
    <source>
        <strain evidence="9">PHM038</strain>
    </source>
</reference>
<protein>
    <recommendedName>
        <fullName evidence="6">RNA polymerase sigma factor</fullName>
    </recommendedName>
</protein>
<dbReference type="InterPro" id="IPR013324">
    <property type="entry name" value="RNA_pol_sigma_r3/r4-like"/>
</dbReference>
<dbReference type="CDD" id="cd06171">
    <property type="entry name" value="Sigma70_r4"/>
    <property type="match status" value="1"/>
</dbReference>
<feature type="domain" description="RNA polymerase sigma factor 70 region 4 type 2" evidence="8">
    <location>
        <begin position="104"/>
        <end position="156"/>
    </location>
</feature>
<dbReference type="Proteomes" id="UP000598467">
    <property type="component" value="Unassembled WGS sequence"/>
</dbReference>
<dbReference type="InterPro" id="IPR036388">
    <property type="entry name" value="WH-like_DNA-bd_sf"/>
</dbReference>
<evidence type="ECO:0000256" key="1">
    <source>
        <dbReference type="ARBA" id="ARBA00010641"/>
    </source>
</evidence>
<evidence type="ECO:0000259" key="8">
    <source>
        <dbReference type="Pfam" id="PF08281"/>
    </source>
</evidence>
<dbReference type="InterPro" id="IPR013249">
    <property type="entry name" value="RNA_pol_sigma70_r4_t2"/>
</dbReference>
<dbReference type="SUPFAM" id="SSF88946">
    <property type="entry name" value="Sigma2 domain of RNA polymerase sigma factors"/>
    <property type="match status" value="1"/>
</dbReference>
<keyword evidence="2 6" id="KW-0805">Transcription regulation</keyword>
<evidence type="ECO:0000256" key="4">
    <source>
        <dbReference type="ARBA" id="ARBA00023125"/>
    </source>
</evidence>
<dbReference type="Pfam" id="PF08281">
    <property type="entry name" value="Sigma70_r4_2"/>
    <property type="match status" value="1"/>
</dbReference>
<dbReference type="PANTHER" id="PTHR43133:SF25">
    <property type="entry name" value="RNA POLYMERASE SIGMA FACTOR RFAY-RELATED"/>
    <property type="match status" value="1"/>
</dbReference>
<dbReference type="PANTHER" id="PTHR43133">
    <property type="entry name" value="RNA POLYMERASE ECF-TYPE SIGMA FACTO"/>
    <property type="match status" value="1"/>
</dbReference>
<dbReference type="Gene3D" id="1.10.10.10">
    <property type="entry name" value="Winged helix-like DNA-binding domain superfamily/Winged helix DNA-binding domain"/>
    <property type="match status" value="1"/>
</dbReference>
<dbReference type="InterPro" id="IPR039425">
    <property type="entry name" value="RNA_pol_sigma-70-like"/>
</dbReference>
<dbReference type="PROSITE" id="PS01063">
    <property type="entry name" value="SIGMA70_ECF"/>
    <property type="match status" value="1"/>
</dbReference>
<evidence type="ECO:0000259" key="7">
    <source>
        <dbReference type="Pfam" id="PF04542"/>
    </source>
</evidence>
<dbReference type="NCBIfam" id="NF009199">
    <property type="entry name" value="PRK12547.1"/>
    <property type="match status" value="1"/>
</dbReference>
<dbReference type="Gene3D" id="1.10.1740.10">
    <property type="match status" value="1"/>
</dbReference>
<dbReference type="RefSeq" id="WP_190294242.1">
    <property type="nucleotide sequence ID" value="NZ_JABFCZ010000043.1"/>
</dbReference>
<dbReference type="InterPro" id="IPR013325">
    <property type="entry name" value="RNA_pol_sigma_r2"/>
</dbReference>